<dbReference type="Pfam" id="PF21371">
    <property type="entry name" value="Apc5_N"/>
    <property type="match status" value="1"/>
</dbReference>
<dbReference type="Proteomes" id="UP001208570">
    <property type="component" value="Unassembled WGS sequence"/>
</dbReference>
<keyword evidence="12" id="KW-0802">TPR repeat</keyword>
<dbReference type="GO" id="GO:0045842">
    <property type="term" value="P:positive regulation of mitotic metaphase/anaphase transition"/>
    <property type="evidence" value="ECO:0007669"/>
    <property type="project" value="TreeGrafter"/>
</dbReference>
<evidence type="ECO:0000259" key="19">
    <source>
        <dbReference type="Pfam" id="PF21371"/>
    </source>
</evidence>
<evidence type="ECO:0000256" key="14">
    <source>
        <dbReference type="ARBA" id="ARBA00023242"/>
    </source>
</evidence>
<evidence type="ECO:0000256" key="6">
    <source>
        <dbReference type="ARBA" id="ARBA00022490"/>
    </source>
</evidence>
<evidence type="ECO:0000256" key="3">
    <source>
        <dbReference type="ARBA" id="ARBA00004906"/>
    </source>
</evidence>
<protein>
    <recommendedName>
        <fullName evidence="5">Anaphase-promoting complex subunit 5</fullName>
    </recommendedName>
    <alternativeName>
        <fullName evidence="16">Cyclosome subunit 5</fullName>
    </alternativeName>
</protein>
<dbReference type="InterPro" id="IPR026000">
    <property type="entry name" value="Apc5_dom"/>
</dbReference>
<keyword evidence="14" id="KW-0539">Nucleus</keyword>
<feature type="domain" description="Anaphase-promoting complex subunit 5 N-terminal" evidence="19">
    <location>
        <begin position="19"/>
        <end position="161"/>
    </location>
</feature>
<evidence type="ECO:0000256" key="12">
    <source>
        <dbReference type="ARBA" id="ARBA00022803"/>
    </source>
</evidence>
<evidence type="ECO:0000256" key="13">
    <source>
        <dbReference type="ARBA" id="ARBA00023212"/>
    </source>
</evidence>
<proteinExistence type="inferred from homology"/>
<dbReference type="SUPFAM" id="SSF48452">
    <property type="entry name" value="TPR-like"/>
    <property type="match status" value="1"/>
</dbReference>
<dbReference type="GO" id="GO:0005819">
    <property type="term" value="C:spindle"/>
    <property type="evidence" value="ECO:0007669"/>
    <property type="project" value="UniProtKB-SubCell"/>
</dbReference>
<dbReference type="AlphaFoldDB" id="A0AAD9JFQ4"/>
<dbReference type="InterPro" id="IPR019734">
    <property type="entry name" value="TPR_rpt"/>
</dbReference>
<keyword evidence="9" id="KW-0677">Repeat</keyword>
<comment type="function">
    <text evidence="17">Component of the anaphase promoting complex/cyclosome (APC/C), a cell cycle-regulated E3 ubiquitin ligase that controls progression through mitosis and the G1 phase of the cell cycle. The APC/C complex acts by mediating ubiquitination and subsequent degradation of target proteins: it mainly mediates the formation of 'Lys-11'-linked polyubiquitin chains and, to a lower extent, the formation of 'Lys-48'- and 'Lys-63'-linked polyubiquitin chains. The APC/C complex catalyzes assembly of branched 'Lys-11'-/'Lys-48'-linked branched ubiquitin chains on target proteins.</text>
</comment>
<comment type="caution">
    <text evidence="20">The sequence shown here is derived from an EMBL/GenBank/DDBJ whole genome shotgun (WGS) entry which is preliminary data.</text>
</comment>
<dbReference type="Pfam" id="PF12862">
    <property type="entry name" value="ANAPC5"/>
    <property type="match status" value="1"/>
</dbReference>
<evidence type="ECO:0000256" key="10">
    <source>
        <dbReference type="ARBA" id="ARBA00022776"/>
    </source>
</evidence>
<gene>
    <name evidence="20" type="ORF">LSH36_332g03006</name>
</gene>
<dbReference type="GO" id="GO:0005680">
    <property type="term" value="C:anaphase-promoting complex"/>
    <property type="evidence" value="ECO:0007669"/>
    <property type="project" value="InterPro"/>
</dbReference>
<comment type="pathway">
    <text evidence="3">Protein modification; protein ubiquitination.</text>
</comment>
<evidence type="ECO:0000256" key="2">
    <source>
        <dbReference type="ARBA" id="ARBA00004186"/>
    </source>
</evidence>
<reference evidence="20" key="1">
    <citation type="journal article" date="2023" name="Mol. Biol. Evol.">
        <title>Third-Generation Sequencing Reveals the Adaptive Role of the Epigenome in Three Deep-Sea Polychaetes.</title>
        <authorList>
            <person name="Perez M."/>
            <person name="Aroh O."/>
            <person name="Sun Y."/>
            <person name="Lan Y."/>
            <person name="Juniper S.K."/>
            <person name="Young C.R."/>
            <person name="Angers B."/>
            <person name="Qian P.Y."/>
        </authorList>
    </citation>
    <scope>NUCLEOTIDE SEQUENCE</scope>
    <source>
        <strain evidence="20">P08H-3</strain>
    </source>
</reference>
<evidence type="ECO:0000259" key="18">
    <source>
        <dbReference type="Pfam" id="PF12862"/>
    </source>
</evidence>
<evidence type="ECO:0000256" key="16">
    <source>
        <dbReference type="ARBA" id="ARBA00031069"/>
    </source>
</evidence>
<evidence type="ECO:0000313" key="20">
    <source>
        <dbReference type="EMBL" id="KAK2152313.1"/>
    </source>
</evidence>
<name>A0AAD9JFQ4_9ANNE</name>
<evidence type="ECO:0000256" key="15">
    <source>
        <dbReference type="ARBA" id="ARBA00023306"/>
    </source>
</evidence>
<evidence type="ECO:0000256" key="1">
    <source>
        <dbReference type="ARBA" id="ARBA00004123"/>
    </source>
</evidence>
<evidence type="ECO:0000256" key="9">
    <source>
        <dbReference type="ARBA" id="ARBA00022737"/>
    </source>
</evidence>
<dbReference type="GO" id="GO:0070979">
    <property type="term" value="P:protein K11-linked ubiquitination"/>
    <property type="evidence" value="ECO:0007669"/>
    <property type="project" value="TreeGrafter"/>
</dbReference>
<feature type="domain" description="Anaphase-promoting complex subunit 5" evidence="18">
    <location>
        <begin position="256"/>
        <end position="361"/>
    </location>
</feature>
<dbReference type="PANTHER" id="PTHR12830:SF9">
    <property type="entry name" value="ANAPHASE-PROMOTING COMPLEX SUBUNIT 5"/>
    <property type="match status" value="1"/>
</dbReference>
<dbReference type="GO" id="GO:0031145">
    <property type="term" value="P:anaphase-promoting complex-dependent catabolic process"/>
    <property type="evidence" value="ECO:0007669"/>
    <property type="project" value="TreeGrafter"/>
</dbReference>
<dbReference type="Gene3D" id="1.25.40.10">
    <property type="entry name" value="Tetratricopeptide repeat domain"/>
    <property type="match status" value="1"/>
</dbReference>
<comment type="subcellular location">
    <subcellularLocation>
        <location evidence="2">Cytoplasm</location>
        <location evidence="2">Cytoskeleton</location>
        <location evidence="2">Spindle</location>
    </subcellularLocation>
    <subcellularLocation>
        <location evidence="1">Nucleus</location>
    </subcellularLocation>
</comment>
<accession>A0AAD9JFQ4</accession>
<comment type="similarity">
    <text evidence="4">Belongs to the APC5 family.</text>
</comment>
<keyword evidence="10" id="KW-0498">Mitosis</keyword>
<evidence type="ECO:0000313" key="21">
    <source>
        <dbReference type="Proteomes" id="UP001208570"/>
    </source>
</evidence>
<dbReference type="EMBL" id="JAODUP010000333">
    <property type="protein sequence ID" value="KAK2152313.1"/>
    <property type="molecule type" value="Genomic_DNA"/>
</dbReference>
<dbReference type="SMART" id="SM00028">
    <property type="entry name" value="TPR"/>
    <property type="match status" value="3"/>
</dbReference>
<keyword evidence="13" id="KW-0206">Cytoskeleton</keyword>
<evidence type="ECO:0000256" key="5">
    <source>
        <dbReference type="ARBA" id="ARBA00016066"/>
    </source>
</evidence>
<evidence type="ECO:0000256" key="8">
    <source>
        <dbReference type="ARBA" id="ARBA00022618"/>
    </source>
</evidence>
<dbReference type="InterPro" id="IPR048968">
    <property type="entry name" value="Apc5_N"/>
</dbReference>
<evidence type="ECO:0000256" key="11">
    <source>
        <dbReference type="ARBA" id="ARBA00022786"/>
    </source>
</evidence>
<sequence>MTDLINLGMHTKRALKDQVTPYKIALLVLIEEYCKTIGQSTSKPDEVLNEREERELLIGMLHLVQGSDLELSDLSLKLKLIVKNSLFESITVRLTELNQNGISVIMDLFQTVSESLFETSQALHRNSVLALFVRRMQLAFDKLSFNQVTKLYNKYKVYFSSWHQDHKNHGELDSGNLTDMSISIMEIAGNLDNSERNADGADLLEPGKYSQRQAEFFIAKQASLLQHNQLEALSPKELQQRISDLLRSNPDLAEAHYLSYMNCLRINEYCAAMDSLYHYYDRHQSVGSNGRCFSSITKPKLEETMQSKNLHYAALNLASLHYRFGHHLEALAAVQEAITIAQESNDHVCLQHALSWLQRLGVRGTDNVVLERLITKATEINLPYLLSLGVQTIAKHRALTKVEPSEVFELLLRSDIINCQHSQSDLMVTSYAQKAALWYLYGNTEMCSMNSQLMLHLNTSDQGVFHNGEAECIALCQLARLHADKGDYDLAFDILDSAKHRFPHNSEHALIWQLYSQLMSFTRFLHQGDWTKAEKAITNMTSISSLEASYCRCVLLKEKAEVSSAISLVQILMTRCNEKAKQHQEEPELYSRLRLLQGELYCMIANPTLAVQPLLTCITLCREHHFSYTATIATLQLAFVQYNLGMPSQALTLIEGILCTILTNGTLFDRARAHFLWVKCRVAATNPTNKKHRKEVMLQCVPILNNAITWFKRVQCYSRVQLAVYYVARLYHELDNHAERNRAAFELKQLRQQHPNNSAVVVNLL</sequence>
<keyword evidence="21" id="KW-1185">Reference proteome</keyword>
<dbReference type="GO" id="GO:0051301">
    <property type="term" value="P:cell division"/>
    <property type="evidence" value="ECO:0007669"/>
    <property type="project" value="UniProtKB-KW"/>
</dbReference>
<evidence type="ECO:0000256" key="17">
    <source>
        <dbReference type="ARBA" id="ARBA00045696"/>
    </source>
</evidence>
<dbReference type="InterPro" id="IPR037679">
    <property type="entry name" value="Apc5"/>
</dbReference>
<dbReference type="InterPro" id="IPR011990">
    <property type="entry name" value="TPR-like_helical_dom_sf"/>
</dbReference>
<evidence type="ECO:0000256" key="7">
    <source>
        <dbReference type="ARBA" id="ARBA00022553"/>
    </source>
</evidence>
<keyword evidence="6" id="KW-0963">Cytoplasm</keyword>
<keyword evidence="8" id="KW-0132">Cell division</keyword>
<evidence type="ECO:0000256" key="4">
    <source>
        <dbReference type="ARBA" id="ARBA00007450"/>
    </source>
</evidence>
<keyword evidence="11" id="KW-0833">Ubl conjugation pathway</keyword>
<organism evidence="20 21">
    <name type="scientific">Paralvinella palmiformis</name>
    <dbReference type="NCBI Taxonomy" id="53620"/>
    <lineage>
        <taxon>Eukaryota</taxon>
        <taxon>Metazoa</taxon>
        <taxon>Spiralia</taxon>
        <taxon>Lophotrochozoa</taxon>
        <taxon>Annelida</taxon>
        <taxon>Polychaeta</taxon>
        <taxon>Sedentaria</taxon>
        <taxon>Canalipalpata</taxon>
        <taxon>Terebellida</taxon>
        <taxon>Terebelliformia</taxon>
        <taxon>Alvinellidae</taxon>
        <taxon>Paralvinella</taxon>
    </lineage>
</organism>
<dbReference type="PANTHER" id="PTHR12830">
    <property type="entry name" value="ANAPHASE-PROMOTING COMPLEX SUBUNIT 5"/>
    <property type="match status" value="1"/>
</dbReference>
<dbReference type="CDD" id="cd16270">
    <property type="entry name" value="Apc5_N"/>
    <property type="match status" value="1"/>
</dbReference>
<keyword evidence="15" id="KW-0131">Cell cycle</keyword>
<keyword evidence="7" id="KW-0597">Phosphoprotein</keyword>